<dbReference type="PROSITE" id="PS50835">
    <property type="entry name" value="IG_LIKE"/>
    <property type="match status" value="1"/>
</dbReference>
<organism evidence="2 3">
    <name type="scientific">Artemia franciscana</name>
    <name type="common">Brine shrimp</name>
    <name type="synonym">Artemia sanfranciscana</name>
    <dbReference type="NCBI Taxonomy" id="6661"/>
    <lineage>
        <taxon>Eukaryota</taxon>
        <taxon>Metazoa</taxon>
        <taxon>Ecdysozoa</taxon>
        <taxon>Arthropoda</taxon>
        <taxon>Crustacea</taxon>
        <taxon>Branchiopoda</taxon>
        <taxon>Anostraca</taxon>
        <taxon>Artemiidae</taxon>
        <taxon>Artemia</taxon>
    </lineage>
</organism>
<dbReference type="Proteomes" id="UP001187531">
    <property type="component" value="Unassembled WGS sequence"/>
</dbReference>
<keyword evidence="3" id="KW-1185">Reference proteome</keyword>
<dbReference type="EMBL" id="JAVRJZ010000263">
    <property type="protein sequence ID" value="KAK2702555.1"/>
    <property type="molecule type" value="Genomic_DNA"/>
</dbReference>
<evidence type="ECO:0000259" key="1">
    <source>
        <dbReference type="PROSITE" id="PS50835"/>
    </source>
</evidence>
<comment type="caution">
    <text evidence="2">The sequence shown here is derived from an EMBL/GenBank/DDBJ whole genome shotgun (WGS) entry which is preliminary data.</text>
</comment>
<dbReference type="InterPro" id="IPR036179">
    <property type="entry name" value="Ig-like_dom_sf"/>
</dbReference>
<reference evidence="2" key="1">
    <citation type="submission" date="2023-07" db="EMBL/GenBank/DDBJ databases">
        <title>Chromosome-level genome assembly of Artemia franciscana.</title>
        <authorList>
            <person name="Jo E."/>
        </authorList>
    </citation>
    <scope>NUCLEOTIDE SEQUENCE</scope>
    <source>
        <tissue evidence="2">Whole body</tissue>
    </source>
</reference>
<dbReference type="SUPFAM" id="SSF48726">
    <property type="entry name" value="Immunoglobulin"/>
    <property type="match status" value="1"/>
</dbReference>
<gene>
    <name evidence="2" type="ORF">QYM36_018835</name>
</gene>
<protein>
    <recommendedName>
        <fullName evidence="1">Ig-like domain-containing protein</fullName>
    </recommendedName>
</protein>
<name>A0AA88L009_ARTSF</name>
<feature type="domain" description="Ig-like" evidence="1">
    <location>
        <begin position="15"/>
        <end position="117"/>
    </location>
</feature>
<dbReference type="Gene3D" id="2.60.40.10">
    <property type="entry name" value="Immunoglobulins"/>
    <property type="match status" value="1"/>
</dbReference>
<evidence type="ECO:0000313" key="2">
    <source>
        <dbReference type="EMBL" id="KAK2702555.1"/>
    </source>
</evidence>
<proteinExistence type="predicted"/>
<accession>A0AA88L009</accession>
<evidence type="ECO:0000313" key="3">
    <source>
        <dbReference type="Proteomes" id="UP001187531"/>
    </source>
</evidence>
<sequence>MSGEANVYSTALPVPLLTVLDTYNDAIKQSFRVKPNQTVVNPGETAVMDCKILNKGNWSNCAWQKDRRLIGIYPGTYEWSGDPEQGDCSLKILSTHVDLDDGLWECQVTASNFDSVDSLNSEPARLAVRAEFYAFSFHTSWHCQSHIPVSRIKEFSSSPFDIKVIYTSSLERVGDAISIYSNLLRTGASNLTVIGMIFRISKQNKPHVTSYLLRCSPNKLIAMVGTELVQRVVEEVNEAHFFGGFADKTPAVTQKERLAVGVPYTDVKGATKEHLLTVVDCESKKGVDLSKEILHVMRKLGIN</sequence>
<dbReference type="InterPro" id="IPR013783">
    <property type="entry name" value="Ig-like_fold"/>
</dbReference>
<dbReference type="InterPro" id="IPR007110">
    <property type="entry name" value="Ig-like_dom"/>
</dbReference>
<dbReference type="AlphaFoldDB" id="A0AA88L009"/>